<dbReference type="OrthoDB" id="6436100at2759"/>
<organism evidence="14 15">
    <name type="scientific">Clunio marinus</name>
    <dbReference type="NCBI Taxonomy" id="568069"/>
    <lineage>
        <taxon>Eukaryota</taxon>
        <taxon>Metazoa</taxon>
        <taxon>Ecdysozoa</taxon>
        <taxon>Arthropoda</taxon>
        <taxon>Hexapoda</taxon>
        <taxon>Insecta</taxon>
        <taxon>Pterygota</taxon>
        <taxon>Neoptera</taxon>
        <taxon>Endopterygota</taxon>
        <taxon>Diptera</taxon>
        <taxon>Nematocera</taxon>
        <taxon>Chironomoidea</taxon>
        <taxon>Chironomidae</taxon>
        <taxon>Clunio</taxon>
    </lineage>
</organism>
<dbReference type="EMBL" id="CVRI01000036">
    <property type="protein sequence ID" value="CRK93114.1"/>
    <property type="molecule type" value="Genomic_DNA"/>
</dbReference>
<dbReference type="AlphaFoldDB" id="A0A1J1I002"/>
<comment type="similarity">
    <text evidence="2 12">Belongs to the amiloride-sensitive sodium channel (TC 1.A.6) family.</text>
</comment>
<keyword evidence="8 12" id="KW-0406">Ion transport</keyword>
<comment type="subcellular location">
    <subcellularLocation>
        <location evidence="1">Membrane</location>
        <topology evidence="1">Multi-pass membrane protein</topology>
    </subcellularLocation>
</comment>
<keyword evidence="6 13" id="KW-1133">Transmembrane helix</keyword>
<evidence type="ECO:0000256" key="12">
    <source>
        <dbReference type="RuleBase" id="RU000679"/>
    </source>
</evidence>
<evidence type="ECO:0000256" key="3">
    <source>
        <dbReference type="ARBA" id="ARBA00022448"/>
    </source>
</evidence>
<keyword evidence="3 12" id="KW-0813">Transport</keyword>
<keyword evidence="9 13" id="KW-0472">Membrane</keyword>
<evidence type="ECO:0000256" key="2">
    <source>
        <dbReference type="ARBA" id="ARBA00007193"/>
    </source>
</evidence>
<accession>A0A1J1I002</accession>
<evidence type="ECO:0000256" key="13">
    <source>
        <dbReference type="SAM" id="Phobius"/>
    </source>
</evidence>
<dbReference type="PRINTS" id="PR01078">
    <property type="entry name" value="AMINACHANNEL"/>
</dbReference>
<dbReference type="STRING" id="568069.A0A1J1I002"/>
<evidence type="ECO:0000256" key="10">
    <source>
        <dbReference type="ARBA" id="ARBA00023201"/>
    </source>
</evidence>
<dbReference type="GO" id="GO:0005886">
    <property type="term" value="C:plasma membrane"/>
    <property type="evidence" value="ECO:0007669"/>
    <property type="project" value="TreeGrafter"/>
</dbReference>
<dbReference type="Gene3D" id="2.60.470.10">
    <property type="entry name" value="Acid-sensing ion channels like domains"/>
    <property type="match status" value="1"/>
</dbReference>
<dbReference type="Proteomes" id="UP000183832">
    <property type="component" value="Unassembled WGS sequence"/>
</dbReference>
<keyword evidence="11 12" id="KW-0407">Ion channel</keyword>
<protein>
    <submittedName>
        <fullName evidence="14">CLUMA_CG006714, isoform A</fullName>
    </submittedName>
</protein>
<dbReference type="InterPro" id="IPR001873">
    <property type="entry name" value="ENaC"/>
</dbReference>
<keyword evidence="4 12" id="KW-0894">Sodium channel</keyword>
<dbReference type="GO" id="GO:0015280">
    <property type="term" value="F:ligand-gated sodium channel activity"/>
    <property type="evidence" value="ECO:0007669"/>
    <property type="project" value="TreeGrafter"/>
</dbReference>
<evidence type="ECO:0000256" key="8">
    <source>
        <dbReference type="ARBA" id="ARBA00023065"/>
    </source>
</evidence>
<keyword evidence="5 12" id="KW-0812">Transmembrane</keyword>
<evidence type="ECO:0000313" key="14">
    <source>
        <dbReference type="EMBL" id="CRK93114.1"/>
    </source>
</evidence>
<evidence type="ECO:0000256" key="7">
    <source>
        <dbReference type="ARBA" id="ARBA00023053"/>
    </source>
</evidence>
<evidence type="ECO:0000256" key="6">
    <source>
        <dbReference type="ARBA" id="ARBA00022989"/>
    </source>
</evidence>
<evidence type="ECO:0000256" key="9">
    <source>
        <dbReference type="ARBA" id="ARBA00023136"/>
    </source>
</evidence>
<feature type="transmembrane region" description="Helical" evidence="13">
    <location>
        <begin position="374"/>
        <end position="401"/>
    </location>
</feature>
<keyword evidence="15" id="KW-1185">Reference proteome</keyword>
<reference evidence="14 15" key="1">
    <citation type="submission" date="2015-04" db="EMBL/GenBank/DDBJ databases">
        <authorList>
            <person name="Syromyatnikov M.Y."/>
            <person name="Popov V.N."/>
        </authorList>
    </citation>
    <scope>NUCLEOTIDE SEQUENCE [LARGE SCALE GENOMIC DNA]</scope>
</reference>
<evidence type="ECO:0000313" key="15">
    <source>
        <dbReference type="Proteomes" id="UP000183832"/>
    </source>
</evidence>
<evidence type="ECO:0000256" key="5">
    <source>
        <dbReference type="ARBA" id="ARBA00022692"/>
    </source>
</evidence>
<feature type="transmembrane region" description="Helical" evidence="13">
    <location>
        <begin position="12"/>
        <end position="30"/>
    </location>
</feature>
<dbReference type="Pfam" id="PF00858">
    <property type="entry name" value="ASC"/>
    <property type="match status" value="1"/>
</dbReference>
<keyword evidence="10 12" id="KW-0739">Sodium transport</keyword>
<evidence type="ECO:0000256" key="1">
    <source>
        <dbReference type="ARBA" id="ARBA00004141"/>
    </source>
</evidence>
<sequence>MKTFIENSKKSNIFWITFLALGFLMAFVITDKAWRKFQNNPTLTSMAIDDEGMKIHFPTITVCPIFQQKVKESEKRKLNQNVLKDFANFPHRLKTLKLFDWSNFFLHQNSSIDMENARSKIFELSPTCNNVLGSCKFNNKEIDCWKYFLPVLSEHGLCYSFNSHFHDTPTNEVLNKHLFLIDSDGNEKLQFQPKIPANIFLNAIDEPLSLKQIHIEETNSQSSTLAFISLKQTKTNGNVRELSTHQRKCVFKDEIQMKYYQDQPYSLSICLRECRIDEAIELCGCLPPFYRPAILNLRFCDVQDTQCFMHHDIWSEEKCSHCYLTCDVTVFSLENVQSISISESSAQTNNFKLEIKHGPILNFYRQVRFGFVDFLVAFGSVLALFLSLSVLSGVEILFCFLHYLSAKIWRRLETD</sequence>
<name>A0A1J1I002_9DIPT</name>
<dbReference type="PANTHER" id="PTHR11690">
    <property type="entry name" value="AMILORIDE-SENSITIVE SODIUM CHANNEL-RELATED"/>
    <property type="match status" value="1"/>
</dbReference>
<evidence type="ECO:0000256" key="4">
    <source>
        <dbReference type="ARBA" id="ARBA00022461"/>
    </source>
</evidence>
<dbReference type="PANTHER" id="PTHR11690:SF247">
    <property type="entry name" value="PICKPOCKET 23, ISOFORM C"/>
    <property type="match status" value="1"/>
</dbReference>
<proteinExistence type="inferred from homology"/>
<keyword evidence="7" id="KW-0915">Sodium</keyword>
<evidence type="ECO:0000256" key="11">
    <source>
        <dbReference type="ARBA" id="ARBA00023303"/>
    </source>
</evidence>
<gene>
    <name evidence="14" type="ORF">CLUMA_CG006714</name>
</gene>